<evidence type="ECO:0000313" key="3">
    <source>
        <dbReference type="Proteomes" id="UP000324800"/>
    </source>
</evidence>
<evidence type="ECO:0000256" key="1">
    <source>
        <dbReference type="SAM" id="MobiDB-lite"/>
    </source>
</evidence>
<accession>A0A5J4X6B7</accession>
<organism evidence="2 3">
    <name type="scientific">Streblomastix strix</name>
    <dbReference type="NCBI Taxonomy" id="222440"/>
    <lineage>
        <taxon>Eukaryota</taxon>
        <taxon>Metamonada</taxon>
        <taxon>Preaxostyla</taxon>
        <taxon>Oxymonadida</taxon>
        <taxon>Streblomastigidae</taxon>
        <taxon>Streblomastix</taxon>
    </lineage>
</organism>
<name>A0A5J4X6B7_9EUKA</name>
<sequence>MRSSIDFSCTQRDLFNKWKCEKGSIFYGQHSFGLSRGNLICEPKVEKKGGRTRARVKATSTNTSVVANQNQSEDQQR</sequence>
<dbReference type="AlphaFoldDB" id="A0A5J4X6B7"/>
<feature type="region of interest" description="Disordered" evidence="1">
    <location>
        <begin position="50"/>
        <end position="77"/>
    </location>
</feature>
<comment type="caution">
    <text evidence="2">The sequence shown here is derived from an EMBL/GenBank/DDBJ whole genome shotgun (WGS) entry which is preliminary data.</text>
</comment>
<reference evidence="2 3" key="1">
    <citation type="submission" date="2019-03" db="EMBL/GenBank/DDBJ databases">
        <title>Single cell metagenomics reveals metabolic interactions within the superorganism composed of flagellate Streblomastix strix and complex community of Bacteroidetes bacteria on its surface.</title>
        <authorList>
            <person name="Treitli S.C."/>
            <person name="Kolisko M."/>
            <person name="Husnik F."/>
            <person name="Keeling P."/>
            <person name="Hampl V."/>
        </authorList>
    </citation>
    <scope>NUCLEOTIDE SEQUENCE [LARGE SCALE GENOMIC DNA]</scope>
    <source>
        <strain evidence="2">ST1C</strain>
    </source>
</reference>
<protein>
    <submittedName>
        <fullName evidence="2">Uncharacterized protein</fullName>
    </submittedName>
</protein>
<dbReference type="Proteomes" id="UP000324800">
    <property type="component" value="Unassembled WGS sequence"/>
</dbReference>
<gene>
    <name evidence="2" type="ORF">EZS28_001903</name>
</gene>
<evidence type="ECO:0000313" key="2">
    <source>
        <dbReference type="EMBL" id="KAA6402573.1"/>
    </source>
</evidence>
<proteinExistence type="predicted"/>
<dbReference type="EMBL" id="SNRW01000215">
    <property type="protein sequence ID" value="KAA6402573.1"/>
    <property type="molecule type" value="Genomic_DNA"/>
</dbReference>
<feature type="compositionally biased region" description="Polar residues" evidence="1">
    <location>
        <begin position="58"/>
        <end position="77"/>
    </location>
</feature>